<dbReference type="Gene3D" id="1.10.287.70">
    <property type="match status" value="1"/>
</dbReference>
<comment type="caution">
    <text evidence="16">The sequence shown here is derived from an EMBL/GenBank/DDBJ whole genome shotgun (WGS) entry which is preliminary data.</text>
</comment>
<feature type="transmembrane region" description="Helical" evidence="14">
    <location>
        <begin position="538"/>
        <end position="563"/>
    </location>
</feature>
<evidence type="ECO:0000256" key="12">
    <source>
        <dbReference type="ARBA" id="ARBA00023303"/>
    </source>
</evidence>
<dbReference type="EMBL" id="CACRXK020004520">
    <property type="protein sequence ID" value="CAB4003036.1"/>
    <property type="molecule type" value="Genomic_DNA"/>
</dbReference>
<protein>
    <submittedName>
        <fullName evidence="16">Transient receptor potential cation channel subfamily V member 3-like</fullName>
    </submittedName>
</protein>
<dbReference type="GO" id="GO:0098703">
    <property type="term" value="P:calcium ion import across plasma membrane"/>
    <property type="evidence" value="ECO:0007669"/>
    <property type="project" value="TreeGrafter"/>
</dbReference>
<evidence type="ECO:0000313" key="17">
    <source>
        <dbReference type="Proteomes" id="UP001152795"/>
    </source>
</evidence>
<evidence type="ECO:0000256" key="1">
    <source>
        <dbReference type="ARBA" id="ARBA00004651"/>
    </source>
</evidence>
<feature type="compositionally biased region" description="Polar residues" evidence="13">
    <location>
        <begin position="1048"/>
        <end position="1078"/>
    </location>
</feature>
<dbReference type="PANTHER" id="PTHR10582:SF33">
    <property type="entry name" value="TRANSIENT RECEPTOR POTENTIAL CHANNEL PYREXIA"/>
    <property type="match status" value="1"/>
</dbReference>
<evidence type="ECO:0000256" key="2">
    <source>
        <dbReference type="ARBA" id="ARBA00022448"/>
    </source>
</evidence>
<keyword evidence="3" id="KW-1003">Cell membrane</keyword>
<evidence type="ECO:0000259" key="15">
    <source>
        <dbReference type="Pfam" id="PF00520"/>
    </source>
</evidence>
<keyword evidence="10" id="KW-0406">Ion transport</keyword>
<dbReference type="InterPro" id="IPR002110">
    <property type="entry name" value="Ankyrin_rpt"/>
</dbReference>
<feature type="compositionally biased region" description="Basic and acidic residues" evidence="13">
    <location>
        <begin position="711"/>
        <end position="720"/>
    </location>
</feature>
<evidence type="ECO:0000256" key="3">
    <source>
        <dbReference type="ARBA" id="ARBA00022475"/>
    </source>
</evidence>
<evidence type="ECO:0000256" key="8">
    <source>
        <dbReference type="ARBA" id="ARBA00022837"/>
    </source>
</evidence>
<keyword evidence="6 14" id="KW-0812">Transmembrane</keyword>
<keyword evidence="7" id="KW-0677">Repeat</keyword>
<feature type="transmembrane region" description="Helical" evidence="14">
    <location>
        <begin position="292"/>
        <end position="312"/>
    </location>
</feature>
<comment type="subcellular location">
    <subcellularLocation>
        <location evidence="1">Cell membrane</location>
        <topology evidence="1">Multi-pass membrane protein</topology>
    </subcellularLocation>
</comment>
<dbReference type="PROSITE" id="PS50297">
    <property type="entry name" value="ANK_REP_REGION"/>
    <property type="match status" value="3"/>
</dbReference>
<keyword evidence="9 14" id="KW-1133">Transmembrane helix</keyword>
<dbReference type="Pfam" id="PF12796">
    <property type="entry name" value="Ank_2"/>
    <property type="match status" value="1"/>
</dbReference>
<name>A0A6S7HF50_PARCT</name>
<dbReference type="Proteomes" id="UP001152795">
    <property type="component" value="Unassembled WGS sequence"/>
</dbReference>
<keyword evidence="2" id="KW-0813">Transport</keyword>
<feature type="region of interest" description="Disordered" evidence="13">
    <location>
        <begin position="1044"/>
        <end position="1078"/>
    </location>
</feature>
<dbReference type="Pfam" id="PF00520">
    <property type="entry name" value="Ion_trans"/>
    <property type="match status" value="1"/>
</dbReference>
<evidence type="ECO:0000256" key="4">
    <source>
        <dbReference type="ARBA" id="ARBA00022568"/>
    </source>
</evidence>
<evidence type="ECO:0000256" key="7">
    <source>
        <dbReference type="ARBA" id="ARBA00022737"/>
    </source>
</evidence>
<dbReference type="Gene3D" id="1.25.40.20">
    <property type="entry name" value="Ankyrin repeat-containing domain"/>
    <property type="match status" value="2"/>
</dbReference>
<feature type="transmembrane region" description="Helical" evidence="14">
    <location>
        <begin position="435"/>
        <end position="452"/>
    </location>
</feature>
<feature type="compositionally biased region" description="Basic residues" evidence="13">
    <location>
        <begin position="798"/>
        <end position="815"/>
    </location>
</feature>
<evidence type="ECO:0000313" key="16">
    <source>
        <dbReference type="EMBL" id="CAB4003036.1"/>
    </source>
</evidence>
<dbReference type="AlphaFoldDB" id="A0A6S7HF50"/>
<dbReference type="InterPro" id="IPR036770">
    <property type="entry name" value="Ankyrin_rpt-contain_sf"/>
</dbReference>
<reference evidence="16" key="1">
    <citation type="submission" date="2020-04" db="EMBL/GenBank/DDBJ databases">
        <authorList>
            <person name="Alioto T."/>
            <person name="Alioto T."/>
            <person name="Gomez Garrido J."/>
        </authorList>
    </citation>
    <scope>NUCLEOTIDE SEQUENCE</scope>
    <source>
        <strain evidence="16">A484AB</strain>
    </source>
</reference>
<keyword evidence="16" id="KW-0675">Receptor</keyword>
<feature type="domain" description="Ion transport" evidence="15">
    <location>
        <begin position="400"/>
        <end position="574"/>
    </location>
</feature>
<dbReference type="OrthoDB" id="10358007at2759"/>
<dbReference type="InterPro" id="IPR024862">
    <property type="entry name" value="TRPV"/>
</dbReference>
<accession>A0A6S7HF50</accession>
<gene>
    <name evidence="16" type="ORF">PACLA_8A034201</name>
</gene>
<dbReference type="GO" id="GO:0005262">
    <property type="term" value="F:calcium channel activity"/>
    <property type="evidence" value="ECO:0007669"/>
    <property type="project" value="UniProtKB-KW"/>
</dbReference>
<feature type="transmembrane region" description="Helical" evidence="14">
    <location>
        <begin position="324"/>
        <end position="342"/>
    </location>
</feature>
<keyword evidence="17" id="KW-1185">Reference proteome</keyword>
<feature type="compositionally biased region" description="Low complexity" evidence="13">
    <location>
        <begin position="721"/>
        <end position="737"/>
    </location>
</feature>
<evidence type="ECO:0000256" key="14">
    <source>
        <dbReference type="SAM" id="Phobius"/>
    </source>
</evidence>
<dbReference type="InterPro" id="IPR005821">
    <property type="entry name" value="Ion_trans_dom"/>
</dbReference>
<feature type="compositionally biased region" description="Basic and acidic residues" evidence="13">
    <location>
        <begin position="816"/>
        <end position="832"/>
    </location>
</feature>
<keyword evidence="11 14" id="KW-0472">Membrane</keyword>
<feature type="region of interest" description="Disordered" evidence="13">
    <location>
        <begin position="704"/>
        <end position="861"/>
    </location>
</feature>
<evidence type="ECO:0000256" key="13">
    <source>
        <dbReference type="SAM" id="MobiDB-lite"/>
    </source>
</evidence>
<feature type="compositionally biased region" description="Polar residues" evidence="13">
    <location>
        <begin position="849"/>
        <end position="861"/>
    </location>
</feature>
<keyword evidence="5" id="KW-0107">Calcium channel</keyword>
<evidence type="ECO:0000256" key="9">
    <source>
        <dbReference type="ARBA" id="ARBA00022989"/>
    </source>
</evidence>
<evidence type="ECO:0000256" key="6">
    <source>
        <dbReference type="ARBA" id="ARBA00022692"/>
    </source>
</evidence>
<dbReference type="PANTHER" id="PTHR10582">
    <property type="entry name" value="TRANSIENT RECEPTOR POTENTIAL ION CHANNEL PROTEIN"/>
    <property type="match status" value="1"/>
</dbReference>
<evidence type="ECO:0000256" key="10">
    <source>
        <dbReference type="ARBA" id="ARBA00023065"/>
    </source>
</evidence>
<feature type="transmembrane region" description="Helical" evidence="14">
    <location>
        <begin position="402"/>
        <end position="423"/>
    </location>
</feature>
<sequence length="1078" mass="122273">MHAVLEGELGESEMVEGREAQNVRNHALIHYLATLANSNNTKDTFDFDFVESLLKNGADIHSTDKTGQTIFHEIARSWNIDVAKFLITKGANVNKQDQYGRSPLHVAAAVDYAEMVEFLLQNGADIDIKTTGEGQTAVHFAAKNDAINSLQMLLGYGADIDARDGKNRTPLQVAAEMNRSKAAKLLINEGSPAGVYDNLGNSALCLLIEKIPEVALKAMDQFHSVDTINRKEFYFLNYLEGTKLKEQKTPARTPLEIAVQNERFDIIMHPVMQRLIAVKWKMYGKWGAIQDLVMNLMYTILWTVLAVTLPIHGRDLYLPIEKKSWRLVIGILLVIFTILEIRKQIIDTIKTRRNLKKWKEWRAAELARDLTYCHPRWPQETQYLQSEIKAVRHLSLISGSDWWIYFDWVALVFILATIASHVTFFHYSTDLSKEVHHYIIMPLLMIVWFRILKYARPFESAGPFVVIFGSVTGDIVKWGFLNLIILIPFTCAFWLTFGAISLHPVPGYDNVGPLLYNMFSMMVVNDHGYDNLEATNPVMARLLCGAFIGIAAIVTLNLLIALLSNTFERLYEKAVENAVMQRARTILLLQKSLRRKQKLKYYGFIRKKGSPEVIRNDLGRLLSTETDDNASLEQVQEDIRFIMKVLGERFGKKYGKGKKSDMDFVKMDLSKVRRFQEELVVDVRNMKLMIQGITEMMETLQTKNNTTPDHVVNDGDKNDENVNNNQNSTNNNINNSDNKTESSFATPKIFTIPYSMSDNKKIQRVQKKTKNSKESSSDSDSETSSTSSQDSSDENNHKSKKNQKRNKNKKKSGHKDRKETASDGSKHDKTERLPYPGPSLTNPMDDFRQNNNVYPPSSRLSTSASYPELQLVHDHIPLISHGYSAIPARSPYLSTNRRIFNPAITSPSPYDSPLLGQDRRFAPQIQQRQNGFTNYGFQNQDVHNQPATNVQYYTNIPPQSLHVPITKLPTSLSDTAIHGSTQHNQHPYAYQPEVRNTTSHVLSHVTGFQPEHEVFHEPSPTQASWVNSSGLSERNHDLFFPIPRASVPSDQQSHSTTSEVAHGQTNPVIYSPDNSSEI</sequence>
<dbReference type="SUPFAM" id="SSF48403">
    <property type="entry name" value="Ankyrin repeat"/>
    <property type="match status" value="1"/>
</dbReference>
<evidence type="ECO:0000256" key="5">
    <source>
        <dbReference type="ARBA" id="ARBA00022673"/>
    </source>
</evidence>
<keyword evidence="12" id="KW-0407">Ion channel</keyword>
<evidence type="ECO:0000256" key="11">
    <source>
        <dbReference type="ARBA" id="ARBA00023136"/>
    </source>
</evidence>
<dbReference type="GO" id="GO:0005886">
    <property type="term" value="C:plasma membrane"/>
    <property type="evidence" value="ECO:0007669"/>
    <property type="project" value="UniProtKB-SubCell"/>
</dbReference>
<dbReference type="SMART" id="SM00248">
    <property type="entry name" value="ANK"/>
    <property type="match status" value="5"/>
</dbReference>
<proteinExistence type="predicted"/>
<organism evidence="16 17">
    <name type="scientific">Paramuricea clavata</name>
    <name type="common">Red gorgonian</name>
    <name type="synonym">Violescent sea-whip</name>
    <dbReference type="NCBI Taxonomy" id="317549"/>
    <lineage>
        <taxon>Eukaryota</taxon>
        <taxon>Metazoa</taxon>
        <taxon>Cnidaria</taxon>
        <taxon>Anthozoa</taxon>
        <taxon>Octocorallia</taxon>
        <taxon>Malacalcyonacea</taxon>
        <taxon>Plexauridae</taxon>
        <taxon>Paramuricea</taxon>
    </lineage>
</organism>
<dbReference type="PROSITE" id="PS50088">
    <property type="entry name" value="ANK_REPEAT"/>
    <property type="match status" value="4"/>
</dbReference>
<feature type="transmembrane region" description="Helical" evidence="14">
    <location>
        <begin position="480"/>
        <end position="500"/>
    </location>
</feature>
<keyword evidence="8" id="KW-0106">Calcium</keyword>
<keyword evidence="4" id="KW-0109">Calcium transport</keyword>
<dbReference type="Pfam" id="PF13857">
    <property type="entry name" value="Ank_5"/>
    <property type="match status" value="1"/>
</dbReference>